<dbReference type="InterPro" id="IPR036691">
    <property type="entry name" value="Endo/exonu/phosph_ase_sf"/>
</dbReference>
<dbReference type="SUPFAM" id="SSF56219">
    <property type="entry name" value="DNase I-like"/>
    <property type="match status" value="1"/>
</dbReference>
<dbReference type="Proteomes" id="UP000277204">
    <property type="component" value="Unassembled WGS sequence"/>
</dbReference>
<sequence>MNVIQCYAPTNDSNDDIEDKFYERLQSILEKCPRKDLTILMGDLNAKVGIDNTGYEDIMGRHGLGEINENWGRFENLCAFNKSVIGDTIFPRKHIHKATWV</sequence>
<dbReference type="InterPro" id="IPR027124">
    <property type="entry name" value="Swc5/CFDP1/2"/>
</dbReference>
<reference evidence="1 2" key="1">
    <citation type="submission" date="2018-11" db="EMBL/GenBank/DDBJ databases">
        <authorList>
            <consortium name="Pathogen Informatics"/>
        </authorList>
    </citation>
    <scope>NUCLEOTIDE SEQUENCE [LARGE SCALE GENOMIC DNA]</scope>
    <source>
        <strain evidence="1 2">Zambia</strain>
    </source>
</reference>
<dbReference type="EMBL" id="UZAI01018076">
    <property type="protein sequence ID" value="VDP32910.1"/>
    <property type="molecule type" value="Genomic_DNA"/>
</dbReference>
<keyword evidence="2" id="KW-1185">Reference proteome</keyword>
<proteinExistence type="predicted"/>
<gene>
    <name evidence="1" type="ORF">SMRZ_LOCUS19774</name>
</gene>
<evidence type="ECO:0000313" key="2">
    <source>
        <dbReference type="Proteomes" id="UP000277204"/>
    </source>
</evidence>
<name>A0A183MUP9_9TREM</name>
<evidence type="ECO:0000313" key="1">
    <source>
        <dbReference type="EMBL" id="VDP32910.1"/>
    </source>
</evidence>
<dbReference type="PANTHER" id="PTHR23227">
    <property type="entry name" value="BUCENTAUR RELATED"/>
    <property type="match status" value="1"/>
</dbReference>
<accession>A0A183MUP9</accession>
<organism evidence="1 2">
    <name type="scientific">Schistosoma margrebowiei</name>
    <dbReference type="NCBI Taxonomy" id="48269"/>
    <lineage>
        <taxon>Eukaryota</taxon>
        <taxon>Metazoa</taxon>
        <taxon>Spiralia</taxon>
        <taxon>Lophotrochozoa</taxon>
        <taxon>Platyhelminthes</taxon>
        <taxon>Trematoda</taxon>
        <taxon>Digenea</taxon>
        <taxon>Strigeidida</taxon>
        <taxon>Schistosomatoidea</taxon>
        <taxon>Schistosomatidae</taxon>
        <taxon>Schistosoma</taxon>
    </lineage>
</organism>
<dbReference type="PANTHER" id="PTHR23227:SF67">
    <property type="entry name" value="CRANIOFACIAL DEVELOPMENT PROTEIN 2-LIKE"/>
    <property type="match status" value="1"/>
</dbReference>
<protein>
    <submittedName>
        <fullName evidence="1">Uncharacterized protein</fullName>
    </submittedName>
</protein>
<dbReference type="AlphaFoldDB" id="A0A183MUP9"/>
<dbReference type="Gene3D" id="3.60.10.10">
    <property type="entry name" value="Endonuclease/exonuclease/phosphatase"/>
    <property type="match status" value="1"/>
</dbReference>